<dbReference type="EMBL" id="CAICTM010000952">
    <property type="protein sequence ID" value="CAB9518689.1"/>
    <property type="molecule type" value="Genomic_DNA"/>
</dbReference>
<keyword evidence="2" id="KW-0690">Ribosome biogenesis</keyword>
<evidence type="ECO:0000256" key="8">
    <source>
        <dbReference type="ARBA" id="ARBA00049465"/>
    </source>
</evidence>
<dbReference type="InterPro" id="IPR039994">
    <property type="entry name" value="NO66-like"/>
</dbReference>
<dbReference type="EC" id="1.14.11.-" evidence="9"/>
<evidence type="ECO:0000256" key="7">
    <source>
        <dbReference type="ARBA" id="ARBA00047687"/>
    </source>
</evidence>
<comment type="catalytic activity">
    <reaction evidence="7">
        <text>L-histidyl-[ribosomal protein uL15] + 2-oxoglutarate + O2 = (3S)-3-hydroxy-L-histidyl-[ribosomal protein uL15] + succinate + CO2</text>
        <dbReference type="Rhea" id="RHEA:54024"/>
        <dbReference type="Rhea" id="RHEA-COMP:13760"/>
        <dbReference type="Rhea" id="RHEA-COMP:13761"/>
        <dbReference type="ChEBI" id="CHEBI:15379"/>
        <dbReference type="ChEBI" id="CHEBI:16526"/>
        <dbReference type="ChEBI" id="CHEBI:16810"/>
        <dbReference type="ChEBI" id="CHEBI:29979"/>
        <dbReference type="ChEBI" id="CHEBI:30031"/>
        <dbReference type="ChEBI" id="CHEBI:138021"/>
    </reaction>
</comment>
<evidence type="ECO:0000256" key="4">
    <source>
        <dbReference type="ARBA" id="ARBA00023004"/>
    </source>
</evidence>
<dbReference type="GO" id="GO:0036139">
    <property type="term" value="F:peptidyl-histidine dioxygenase activity"/>
    <property type="evidence" value="ECO:0007669"/>
    <property type="project" value="UniProtKB-EC"/>
</dbReference>
<name>A0A9N8EHF2_9STRA</name>
<feature type="signal peptide" evidence="12">
    <location>
        <begin position="1"/>
        <end position="17"/>
    </location>
</feature>
<evidence type="ECO:0000256" key="11">
    <source>
        <dbReference type="SAM" id="Phobius"/>
    </source>
</evidence>
<evidence type="ECO:0000256" key="10">
    <source>
        <dbReference type="SAM" id="MobiDB-lite"/>
    </source>
</evidence>
<accession>A0A9N8EHF2</accession>
<keyword evidence="9" id="KW-0804">Transcription</keyword>
<reference evidence="14" key="1">
    <citation type="submission" date="2020-06" db="EMBL/GenBank/DDBJ databases">
        <authorList>
            <consortium name="Plant Systems Biology data submission"/>
        </authorList>
    </citation>
    <scope>NUCLEOTIDE SEQUENCE</scope>
    <source>
        <strain evidence="14">D6</strain>
    </source>
</reference>
<dbReference type="GO" id="GO:0042254">
    <property type="term" value="P:ribosome biogenesis"/>
    <property type="evidence" value="ECO:0007669"/>
    <property type="project" value="UniProtKB-KW"/>
</dbReference>
<keyword evidence="12" id="KW-0732">Signal</keyword>
<comment type="cofactor">
    <cofactor evidence="9">
        <name>Fe(2+)</name>
        <dbReference type="ChEBI" id="CHEBI:29033"/>
    </cofactor>
    <text evidence="9">Binds 1 Fe(2+) ion per subunit.</text>
</comment>
<feature type="chain" id="PRO_5040356914" description="Bifunctional lysine-specific demethylase and histidyl-hydroxylase" evidence="12">
    <location>
        <begin position="18"/>
        <end position="441"/>
    </location>
</feature>
<evidence type="ECO:0000256" key="9">
    <source>
        <dbReference type="RuleBase" id="RU366061"/>
    </source>
</evidence>
<gene>
    <name evidence="14" type="ORF">SEMRO_954_G224340.1</name>
</gene>
<evidence type="ECO:0000256" key="3">
    <source>
        <dbReference type="ARBA" id="ARBA00022723"/>
    </source>
</evidence>
<dbReference type="Proteomes" id="UP001153069">
    <property type="component" value="Unassembled WGS sequence"/>
</dbReference>
<dbReference type="PROSITE" id="PS51184">
    <property type="entry name" value="JMJC"/>
    <property type="match status" value="1"/>
</dbReference>
<keyword evidence="11" id="KW-0472">Membrane</keyword>
<evidence type="ECO:0000256" key="6">
    <source>
        <dbReference type="ARBA" id="ARBA00046256"/>
    </source>
</evidence>
<keyword evidence="3 9" id="KW-0479">Metal-binding</keyword>
<dbReference type="PANTHER" id="PTHR13096">
    <property type="entry name" value="MINA53 MYC INDUCED NUCLEAR ANTIGEN"/>
    <property type="match status" value="1"/>
</dbReference>
<dbReference type="AlphaFoldDB" id="A0A9N8EHF2"/>
<keyword evidence="9" id="KW-0539">Nucleus</keyword>
<protein>
    <recommendedName>
        <fullName evidence="9">Bifunctional lysine-specific demethylase and histidyl-hydroxylase</fullName>
        <ecNumber evidence="9">1.14.11.-</ecNumber>
    </recommendedName>
</protein>
<organism evidence="14 15">
    <name type="scientific">Seminavis robusta</name>
    <dbReference type="NCBI Taxonomy" id="568900"/>
    <lineage>
        <taxon>Eukaryota</taxon>
        <taxon>Sar</taxon>
        <taxon>Stramenopiles</taxon>
        <taxon>Ochrophyta</taxon>
        <taxon>Bacillariophyta</taxon>
        <taxon>Bacillariophyceae</taxon>
        <taxon>Bacillariophycidae</taxon>
        <taxon>Naviculales</taxon>
        <taxon>Naviculaceae</taxon>
        <taxon>Seminavis</taxon>
    </lineage>
</organism>
<comment type="subcellular location">
    <subcellularLocation>
        <location evidence="1">Nucleus</location>
        <location evidence="1">Nucleolus</location>
    </subcellularLocation>
</comment>
<evidence type="ECO:0000313" key="14">
    <source>
        <dbReference type="EMBL" id="CAB9518689.1"/>
    </source>
</evidence>
<dbReference type="OrthoDB" id="206986at2759"/>
<feature type="transmembrane region" description="Helical" evidence="11">
    <location>
        <begin position="361"/>
        <end position="383"/>
    </location>
</feature>
<comment type="similarity">
    <text evidence="5">Belongs to the ROX family. MINA53 subfamily.</text>
</comment>
<keyword evidence="9" id="KW-0223">Dioxygenase</keyword>
<keyword evidence="11" id="KW-1133">Transmembrane helix</keyword>
<dbReference type="Pfam" id="PF08007">
    <property type="entry name" value="JmjC_2"/>
    <property type="match status" value="1"/>
</dbReference>
<keyword evidence="9" id="KW-0560">Oxidoreductase</keyword>
<proteinExistence type="inferred from homology"/>
<keyword evidence="15" id="KW-1185">Reference proteome</keyword>
<dbReference type="InterPro" id="IPR003347">
    <property type="entry name" value="JmjC_dom"/>
</dbReference>
<feature type="region of interest" description="Disordered" evidence="10">
    <location>
        <begin position="421"/>
        <end position="441"/>
    </location>
</feature>
<dbReference type="SUPFAM" id="SSF51197">
    <property type="entry name" value="Clavaminate synthase-like"/>
    <property type="match status" value="1"/>
</dbReference>
<evidence type="ECO:0000259" key="13">
    <source>
        <dbReference type="PROSITE" id="PS51184"/>
    </source>
</evidence>
<dbReference type="GO" id="GO:0051864">
    <property type="term" value="F:histone H3K36 demethylase activity"/>
    <property type="evidence" value="ECO:0007669"/>
    <property type="project" value="TreeGrafter"/>
</dbReference>
<sequence length="441" mass="47377">MKCILSLLVLSLSLVVATINANAPILTRGTQLSIERQFVPQEAVFGLYYDLMETAVPGPKDRIHKDLIGVKGDAGMSVELDDGEYGGRERLVHKFQEIVRGGNYTSNEEGLQRQSGILRLEHLSHPDYHKAQKLIHQVVPNNVLQEKGTIHVYLSKPDSAALANHTDVTDIFVLQLQGAKEWLLCQEKEDSIFPPSNDNNLQNKLDSCMTYNEFEIDTMVCHRETLYPGDALFLPKRIVHSARATHDGLSAHLTFGFANDMCSEQSSEPQSSYYAAVTRRFLQSTCTLSDGGSSCDSSCDGGCDSSCNGSCDSGCDCLCNYGLCNGCCDSSCDSSCNSGCSFSCDSSCDDCPSFVETNTGAVIGIAVGVGALLFGGLGLAVCASQKNKQRQAQEGANNNTSKPVEATPVVAVPVVATPMRTAPAMPPMGIEPHQDGTILHA</sequence>
<dbReference type="Gene3D" id="2.60.120.650">
    <property type="entry name" value="Cupin"/>
    <property type="match status" value="1"/>
</dbReference>
<comment type="function">
    <text evidence="6">Oxygenase that can act as both a histone lysine demethylase and a ribosomal histidine hydroxylase. Is involved in the demethylation of trimethylated 'Lys-9' on histone H3 (H3K9me3), leading to an increase in ribosomal RNA expression. Also catalyzes the hydroxylation of 60S ribosomal protein L27a on 'His-39'. May play an important role in cell growth and survival. May be involved in ribosome biogenesis, most likely during the assembly process of pre-ribosomal particles.</text>
</comment>
<comment type="catalytic activity">
    <reaction evidence="8">
        <text>L-histidyl-[protein] + 2-oxoglutarate + O2 = (3S)-3-hydroxy-L-histidyl-[protein] + succinate + CO2</text>
        <dbReference type="Rhea" id="RHEA:54256"/>
        <dbReference type="Rhea" id="RHEA-COMP:9745"/>
        <dbReference type="Rhea" id="RHEA-COMP:13840"/>
        <dbReference type="ChEBI" id="CHEBI:15379"/>
        <dbReference type="ChEBI" id="CHEBI:16526"/>
        <dbReference type="ChEBI" id="CHEBI:16810"/>
        <dbReference type="ChEBI" id="CHEBI:29979"/>
        <dbReference type="ChEBI" id="CHEBI:30031"/>
        <dbReference type="ChEBI" id="CHEBI:138021"/>
        <dbReference type="EC" id="1.14.11.79"/>
    </reaction>
</comment>
<evidence type="ECO:0000313" key="15">
    <source>
        <dbReference type="Proteomes" id="UP001153069"/>
    </source>
</evidence>
<keyword evidence="11" id="KW-0812">Transmembrane</keyword>
<evidence type="ECO:0000256" key="5">
    <source>
        <dbReference type="ARBA" id="ARBA00034314"/>
    </source>
</evidence>
<keyword evidence="4 9" id="KW-0408">Iron</keyword>
<dbReference type="GO" id="GO:0005506">
    <property type="term" value="F:iron ion binding"/>
    <property type="evidence" value="ECO:0007669"/>
    <property type="project" value="UniProtKB-UniRule"/>
</dbReference>
<comment type="caution">
    <text evidence="14">The sequence shown here is derived from an EMBL/GenBank/DDBJ whole genome shotgun (WGS) entry which is preliminary data.</text>
</comment>
<dbReference type="GO" id="GO:0032453">
    <property type="term" value="F:histone H3K4 demethylase activity"/>
    <property type="evidence" value="ECO:0007669"/>
    <property type="project" value="TreeGrafter"/>
</dbReference>
<evidence type="ECO:0000256" key="1">
    <source>
        <dbReference type="ARBA" id="ARBA00004604"/>
    </source>
</evidence>
<dbReference type="PANTHER" id="PTHR13096:SF7">
    <property type="entry name" value="RIBOSOMAL OXYGENASE 2"/>
    <property type="match status" value="1"/>
</dbReference>
<dbReference type="GO" id="GO:0005730">
    <property type="term" value="C:nucleolus"/>
    <property type="evidence" value="ECO:0007669"/>
    <property type="project" value="UniProtKB-SubCell"/>
</dbReference>
<evidence type="ECO:0000256" key="2">
    <source>
        <dbReference type="ARBA" id="ARBA00022517"/>
    </source>
</evidence>
<evidence type="ECO:0000256" key="12">
    <source>
        <dbReference type="SAM" id="SignalP"/>
    </source>
</evidence>
<feature type="domain" description="JmjC" evidence="13">
    <location>
        <begin position="127"/>
        <end position="274"/>
    </location>
</feature>
<keyword evidence="9" id="KW-0805">Transcription regulation</keyword>